<accession>A0ABV0VDJ6</accession>
<dbReference type="EMBL" id="JAHRIQ010105295">
    <property type="protein sequence ID" value="MEQ2255334.1"/>
    <property type="molecule type" value="Genomic_DNA"/>
</dbReference>
<gene>
    <name evidence="1" type="ORF">ILYODFUR_012875</name>
</gene>
<protein>
    <submittedName>
        <fullName evidence="1">Uncharacterized protein</fullName>
    </submittedName>
</protein>
<sequence length="111" mass="12910">MQKVSRPFTYHAGISCSRSKLEVYEPTCGKVIVEDEFLHFISDRIKTMLQDEIVLLAANNFSSDWIEESKRLLYELCPTKQRNIKHKDAQKDTNNIKDCLKLLNEHGENIP</sequence>
<dbReference type="Proteomes" id="UP001482620">
    <property type="component" value="Unassembled WGS sequence"/>
</dbReference>
<keyword evidence="2" id="KW-1185">Reference proteome</keyword>
<proteinExistence type="predicted"/>
<evidence type="ECO:0000313" key="1">
    <source>
        <dbReference type="EMBL" id="MEQ2255334.1"/>
    </source>
</evidence>
<evidence type="ECO:0000313" key="2">
    <source>
        <dbReference type="Proteomes" id="UP001482620"/>
    </source>
</evidence>
<reference evidence="1 2" key="1">
    <citation type="submission" date="2021-06" db="EMBL/GenBank/DDBJ databases">
        <authorList>
            <person name="Palmer J.M."/>
        </authorList>
    </citation>
    <scope>NUCLEOTIDE SEQUENCE [LARGE SCALE GENOMIC DNA]</scope>
    <source>
        <strain evidence="2">if_2019</strain>
        <tissue evidence="1">Muscle</tissue>
    </source>
</reference>
<organism evidence="1 2">
    <name type="scientific">Ilyodon furcidens</name>
    <name type="common">goldbreast splitfin</name>
    <dbReference type="NCBI Taxonomy" id="33524"/>
    <lineage>
        <taxon>Eukaryota</taxon>
        <taxon>Metazoa</taxon>
        <taxon>Chordata</taxon>
        <taxon>Craniata</taxon>
        <taxon>Vertebrata</taxon>
        <taxon>Euteleostomi</taxon>
        <taxon>Actinopterygii</taxon>
        <taxon>Neopterygii</taxon>
        <taxon>Teleostei</taxon>
        <taxon>Neoteleostei</taxon>
        <taxon>Acanthomorphata</taxon>
        <taxon>Ovalentaria</taxon>
        <taxon>Atherinomorphae</taxon>
        <taxon>Cyprinodontiformes</taxon>
        <taxon>Goodeidae</taxon>
        <taxon>Ilyodon</taxon>
    </lineage>
</organism>
<comment type="caution">
    <text evidence="1">The sequence shown here is derived from an EMBL/GenBank/DDBJ whole genome shotgun (WGS) entry which is preliminary data.</text>
</comment>
<name>A0ABV0VDJ6_9TELE</name>